<organism evidence="2 3">
    <name type="scientific">Methylobacterium oryzae CBMB20</name>
    <dbReference type="NCBI Taxonomy" id="693986"/>
    <lineage>
        <taxon>Bacteria</taxon>
        <taxon>Pseudomonadati</taxon>
        <taxon>Pseudomonadota</taxon>
        <taxon>Alphaproteobacteria</taxon>
        <taxon>Hyphomicrobiales</taxon>
        <taxon>Methylobacteriaceae</taxon>
        <taxon>Methylobacterium</taxon>
    </lineage>
</organism>
<sequence length="158" mass="17606">MFDEYGIPRGAELNEVPLPALYHFVYCSRAADGVDDAEVGRIVKAAQLHNLAHGITGVLVFGSGVFFQWIEGPAAQIHKLIARLHGDSRHYDVVSLSQSEEERERLYPDWEMEKVEAEDIRMVLTDALESAEDKSNISALKRILKQLDSGPLDSLGRS</sequence>
<accession>A0A089P137</accession>
<name>A0A089P137_9HYPH</name>
<dbReference type="RefSeq" id="WP_043759418.1">
    <property type="nucleotide sequence ID" value="NZ_CP003811.1"/>
</dbReference>
<dbReference type="GeneID" id="96605800"/>
<dbReference type="InterPro" id="IPR007024">
    <property type="entry name" value="BLUF_domain"/>
</dbReference>
<dbReference type="HOGENOM" id="CLU_097099_3_1_5"/>
<reference evidence="2 3" key="1">
    <citation type="journal article" date="2014" name="PLoS ONE">
        <title>Genome Information of Methylobacterium oryzae, a Plant-Probiotic Methylotroph in the Phyllosphere.</title>
        <authorList>
            <person name="Kwak M.J."/>
            <person name="Jeong H."/>
            <person name="Madhaiyan M."/>
            <person name="Lee Y."/>
            <person name="Sa T.M."/>
            <person name="Oh T.K."/>
            <person name="Kim J.F."/>
        </authorList>
    </citation>
    <scope>NUCLEOTIDE SEQUENCE [LARGE SCALE GENOMIC DNA]</scope>
    <source>
        <strain evidence="2 3">CBMB20</strain>
    </source>
</reference>
<dbReference type="Proteomes" id="UP000029492">
    <property type="component" value="Chromosome"/>
</dbReference>
<proteinExistence type="predicted"/>
<keyword evidence="3" id="KW-1185">Reference proteome</keyword>
<dbReference type="GO" id="GO:0071949">
    <property type="term" value="F:FAD binding"/>
    <property type="evidence" value="ECO:0007669"/>
    <property type="project" value="InterPro"/>
</dbReference>
<evidence type="ECO:0000313" key="2">
    <source>
        <dbReference type="EMBL" id="AIQ92480.1"/>
    </source>
</evidence>
<dbReference type="eggNOG" id="COG2114">
    <property type="taxonomic scope" value="Bacteria"/>
</dbReference>
<protein>
    <submittedName>
        <fullName evidence="2">Sensor of blue-light using FAD family</fullName>
    </submittedName>
</protein>
<dbReference type="KEGG" id="mor:MOC_4725"/>
<dbReference type="Gene3D" id="3.30.70.100">
    <property type="match status" value="1"/>
</dbReference>
<dbReference type="SMART" id="SM01034">
    <property type="entry name" value="BLUF"/>
    <property type="match status" value="1"/>
</dbReference>
<feature type="domain" description="BLUF" evidence="1">
    <location>
        <begin position="21"/>
        <end position="113"/>
    </location>
</feature>
<gene>
    <name evidence="2" type="ORF">MOC_4725</name>
</gene>
<dbReference type="InterPro" id="IPR036046">
    <property type="entry name" value="Acylphosphatase-like_dom_sf"/>
</dbReference>
<dbReference type="EMBL" id="CP003811">
    <property type="protein sequence ID" value="AIQ92480.1"/>
    <property type="molecule type" value="Genomic_DNA"/>
</dbReference>
<dbReference type="STRING" id="693986.MOC_4725"/>
<dbReference type="GO" id="GO:0009882">
    <property type="term" value="F:blue light photoreceptor activity"/>
    <property type="evidence" value="ECO:0007669"/>
    <property type="project" value="InterPro"/>
</dbReference>
<dbReference type="Pfam" id="PF04940">
    <property type="entry name" value="BLUF"/>
    <property type="match status" value="1"/>
</dbReference>
<evidence type="ECO:0000313" key="3">
    <source>
        <dbReference type="Proteomes" id="UP000029492"/>
    </source>
</evidence>
<dbReference type="SUPFAM" id="SSF54975">
    <property type="entry name" value="Acylphosphatase/BLUF domain-like"/>
    <property type="match status" value="1"/>
</dbReference>
<dbReference type="AlphaFoldDB" id="A0A089P137"/>
<evidence type="ECO:0000259" key="1">
    <source>
        <dbReference type="PROSITE" id="PS50925"/>
    </source>
</evidence>
<dbReference type="PROSITE" id="PS50925">
    <property type="entry name" value="BLUF"/>
    <property type="match status" value="1"/>
</dbReference>